<proteinExistence type="predicted"/>
<sequence length="91" mass="10837">MVFFGCWETYRSYPNILCLLSVLLKQYEGDIYYPEAHSLIWARKEKAIRGLMPRAAQTESCASYWRAGSMVNYKKEKPELRFLFSSPWVWE</sequence>
<keyword evidence="2" id="KW-1185">Reference proteome</keyword>
<dbReference type="VEuPathDB" id="FungiDB:TEQG_05087"/>
<accession>F2PWC3</accession>
<protein>
    <submittedName>
        <fullName evidence="1">Uncharacterized protein</fullName>
    </submittedName>
</protein>
<reference evidence="2" key="1">
    <citation type="journal article" date="2012" name="MBio">
        <title>Comparative genome analysis of Trichophyton rubrum and related dermatophytes reveals candidate genes involved in infection.</title>
        <authorList>
            <person name="Martinez D.A."/>
            <person name="Oliver B.G."/>
            <person name="Graeser Y."/>
            <person name="Goldberg J.M."/>
            <person name="Li W."/>
            <person name="Martinez-Rossi N.M."/>
            <person name="Monod M."/>
            <person name="Shelest E."/>
            <person name="Barton R.C."/>
            <person name="Birch E."/>
            <person name="Brakhage A.A."/>
            <person name="Chen Z."/>
            <person name="Gurr S.J."/>
            <person name="Heiman D."/>
            <person name="Heitman J."/>
            <person name="Kosti I."/>
            <person name="Rossi A."/>
            <person name="Saif S."/>
            <person name="Samalova M."/>
            <person name="Saunders C.W."/>
            <person name="Shea T."/>
            <person name="Summerbell R.C."/>
            <person name="Xu J."/>
            <person name="Young S."/>
            <person name="Zeng Q."/>
            <person name="Birren B.W."/>
            <person name="Cuomo C.A."/>
            <person name="White T.C."/>
        </authorList>
    </citation>
    <scope>NUCLEOTIDE SEQUENCE [LARGE SCALE GENOMIC DNA]</scope>
    <source>
        <strain evidence="2">ATCC MYA-4606 / CBS 127.97</strain>
    </source>
</reference>
<dbReference type="EMBL" id="DS995745">
    <property type="protein sequence ID" value="EGE06191.1"/>
    <property type="molecule type" value="Genomic_DNA"/>
</dbReference>
<dbReference type="AlphaFoldDB" id="F2PWC3"/>
<organism evidence="1 2">
    <name type="scientific">Trichophyton equinum (strain ATCC MYA-4606 / CBS 127.97)</name>
    <name type="common">Horse ringworm fungus</name>
    <dbReference type="NCBI Taxonomy" id="559882"/>
    <lineage>
        <taxon>Eukaryota</taxon>
        <taxon>Fungi</taxon>
        <taxon>Dikarya</taxon>
        <taxon>Ascomycota</taxon>
        <taxon>Pezizomycotina</taxon>
        <taxon>Eurotiomycetes</taxon>
        <taxon>Eurotiomycetidae</taxon>
        <taxon>Onygenales</taxon>
        <taxon>Arthrodermataceae</taxon>
        <taxon>Trichophyton</taxon>
    </lineage>
</organism>
<evidence type="ECO:0000313" key="1">
    <source>
        <dbReference type="EMBL" id="EGE06191.1"/>
    </source>
</evidence>
<name>F2PWC3_TRIEC</name>
<dbReference type="Proteomes" id="UP000009169">
    <property type="component" value="Unassembled WGS sequence"/>
</dbReference>
<gene>
    <name evidence="1" type="ORF">TEQG_05087</name>
</gene>
<dbReference type="HOGENOM" id="CLU_2428634_0_0_1"/>
<evidence type="ECO:0000313" key="2">
    <source>
        <dbReference type="Proteomes" id="UP000009169"/>
    </source>
</evidence>